<keyword evidence="1" id="KW-1133">Transmembrane helix</keyword>
<sequence>MSASRVTGYVEGVQTTLRGAFSEDRSPHAVASSFAFGMFAIALPNFGAAVLALMWIGKKVAWTSNLAFVAAVAILNPVVKGGIYSLSFVIGVTLLGPVPEMTTLELSLDTGRDVLIRLVLGNLLLAFGIAIVSYAVSYRTVQMVRKHR</sequence>
<evidence type="ECO:0000313" key="3">
    <source>
        <dbReference type="EMBL" id="MFC7127287.1"/>
    </source>
</evidence>
<keyword evidence="1" id="KW-0472">Membrane</keyword>
<gene>
    <name evidence="3" type="ORF">ACFQJ7_14895</name>
</gene>
<dbReference type="Pfam" id="PF09835">
    <property type="entry name" value="DUF2062"/>
    <property type="match status" value="1"/>
</dbReference>
<protein>
    <submittedName>
        <fullName evidence="3">DUF2062 domain-containing protein</fullName>
    </submittedName>
</protein>
<dbReference type="PANTHER" id="PTHR40547">
    <property type="entry name" value="SLL0298 PROTEIN"/>
    <property type="match status" value="1"/>
</dbReference>
<keyword evidence="1" id="KW-0812">Transmembrane</keyword>
<dbReference type="RefSeq" id="WP_267636569.1">
    <property type="nucleotide sequence ID" value="NZ_JAODIY010000005.1"/>
</dbReference>
<organism evidence="3 4">
    <name type="scientific">Halovenus rubra</name>
    <dbReference type="NCBI Taxonomy" id="869890"/>
    <lineage>
        <taxon>Archaea</taxon>
        <taxon>Methanobacteriati</taxon>
        <taxon>Methanobacteriota</taxon>
        <taxon>Stenosarchaea group</taxon>
        <taxon>Halobacteria</taxon>
        <taxon>Halobacteriales</taxon>
        <taxon>Haloarculaceae</taxon>
        <taxon>Halovenus</taxon>
    </lineage>
</organism>
<feature type="transmembrane region" description="Helical" evidence="1">
    <location>
        <begin position="114"/>
        <end position="138"/>
    </location>
</feature>
<comment type="caution">
    <text evidence="3">The sequence shown here is derived from an EMBL/GenBank/DDBJ whole genome shotgun (WGS) entry which is preliminary data.</text>
</comment>
<accession>A0ABD5XBK4</accession>
<evidence type="ECO:0000313" key="4">
    <source>
        <dbReference type="Proteomes" id="UP001596414"/>
    </source>
</evidence>
<feature type="transmembrane region" description="Helical" evidence="1">
    <location>
        <begin position="68"/>
        <end position="94"/>
    </location>
</feature>
<reference evidence="3 4" key="1">
    <citation type="journal article" date="2014" name="Int. J. Syst. Evol. Microbiol.">
        <title>Complete genome sequence of Corynebacterium casei LMG S-19264T (=DSM 44701T), isolated from a smear-ripened cheese.</title>
        <authorList>
            <consortium name="US DOE Joint Genome Institute (JGI-PGF)"/>
            <person name="Walter F."/>
            <person name="Albersmeier A."/>
            <person name="Kalinowski J."/>
            <person name="Ruckert C."/>
        </authorList>
    </citation>
    <scope>NUCLEOTIDE SEQUENCE [LARGE SCALE GENOMIC DNA]</scope>
    <source>
        <strain evidence="3 4">CGMCC 4.7215</strain>
    </source>
</reference>
<dbReference type="Proteomes" id="UP001596414">
    <property type="component" value="Unassembled WGS sequence"/>
</dbReference>
<proteinExistence type="predicted"/>
<dbReference type="PANTHER" id="PTHR40547:SF1">
    <property type="entry name" value="SLL0298 PROTEIN"/>
    <property type="match status" value="1"/>
</dbReference>
<evidence type="ECO:0000256" key="1">
    <source>
        <dbReference type="SAM" id="Phobius"/>
    </source>
</evidence>
<evidence type="ECO:0000259" key="2">
    <source>
        <dbReference type="Pfam" id="PF09835"/>
    </source>
</evidence>
<dbReference type="AlphaFoldDB" id="A0ABD5XBK4"/>
<dbReference type="EMBL" id="JBHSZQ010000049">
    <property type="protein sequence ID" value="MFC7127287.1"/>
    <property type="molecule type" value="Genomic_DNA"/>
</dbReference>
<feature type="transmembrane region" description="Helical" evidence="1">
    <location>
        <begin position="34"/>
        <end position="56"/>
    </location>
</feature>
<name>A0ABD5XBK4_9EURY</name>
<feature type="domain" description="DUF2062" evidence="2">
    <location>
        <begin position="24"/>
        <end position="148"/>
    </location>
</feature>
<dbReference type="InterPro" id="IPR018639">
    <property type="entry name" value="DUF2062"/>
</dbReference>